<feature type="region of interest" description="Disordered" evidence="1">
    <location>
        <begin position="230"/>
        <end position="304"/>
    </location>
</feature>
<evidence type="ECO:0000256" key="1">
    <source>
        <dbReference type="SAM" id="MobiDB-lite"/>
    </source>
</evidence>
<dbReference type="GeneID" id="87818913"/>
<feature type="compositionally biased region" description="Low complexity" evidence="1">
    <location>
        <begin position="115"/>
        <end position="136"/>
    </location>
</feature>
<dbReference type="EMBL" id="MU853661">
    <property type="protein sequence ID" value="KAK4139470.1"/>
    <property type="molecule type" value="Genomic_DNA"/>
</dbReference>
<gene>
    <name evidence="2" type="ORF">C8A04DRAFT_33026</name>
</gene>
<protein>
    <submittedName>
        <fullName evidence="2">Uncharacterized protein</fullName>
    </submittedName>
</protein>
<accession>A0AAN6UVS4</accession>
<feature type="compositionally biased region" description="Pro residues" evidence="1">
    <location>
        <begin position="249"/>
        <end position="273"/>
    </location>
</feature>
<feature type="compositionally biased region" description="Basic and acidic residues" evidence="1">
    <location>
        <begin position="276"/>
        <end position="292"/>
    </location>
</feature>
<feature type="region of interest" description="Disordered" evidence="1">
    <location>
        <begin position="113"/>
        <end position="144"/>
    </location>
</feature>
<proteinExistence type="predicted"/>
<organism evidence="2 3">
    <name type="scientific">Dichotomopilus funicola</name>
    <dbReference type="NCBI Taxonomy" id="1934379"/>
    <lineage>
        <taxon>Eukaryota</taxon>
        <taxon>Fungi</taxon>
        <taxon>Dikarya</taxon>
        <taxon>Ascomycota</taxon>
        <taxon>Pezizomycotina</taxon>
        <taxon>Sordariomycetes</taxon>
        <taxon>Sordariomycetidae</taxon>
        <taxon>Sordariales</taxon>
        <taxon>Chaetomiaceae</taxon>
        <taxon>Dichotomopilus</taxon>
    </lineage>
</organism>
<keyword evidence="3" id="KW-1185">Reference proteome</keyword>
<dbReference type="AlphaFoldDB" id="A0AAN6UVS4"/>
<reference evidence="2" key="2">
    <citation type="submission" date="2023-05" db="EMBL/GenBank/DDBJ databases">
        <authorList>
            <consortium name="Lawrence Berkeley National Laboratory"/>
            <person name="Steindorff A."/>
            <person name="Hensen N."/>
            <person name="Bonometti L."/>
            <person name="Westerberg I."/>
            <person name="Brannstrom I.O."/>
            <person name="Guillou S."/>
            <person name="Cros-Aarteil S."/>
            <person name="Calhoun S."/>
            <person name="Haridas S."/>
            <person name="Kuo A."/>
            <person name="Mondo S."/>
            <person name="Pangilinan J."/>
            <person name="Riley R."/>
            <person name="Labutti K."/>
            <person name="Andreopoulos B."/>
            <person name="Lipzen A."/>
            <person name="Chen C."/>
            <person name="Yanf M."/>
            <person name="Daum C."/>
            <person name="Ng V."/>
            <person name="Clum A."/>
            <person name="Ohm R."/>
            <person name="Martin F."/>
            <person name="Silar P."/>
            <person name="Natvig D."/>
            <person name="Lalanne C."/>
            <person name="Gautier V."/>
            <person name="Ament-Velasquez S.L."/>
            <person name="Kruys A."/>
            <person name="Hutchinson M.I."/>
            <person name="Powell A.J."/>
            <person name="Barry K."/>
            <person name="Miller A.N."/>
            <person name="Grigoriev I.V."/>
            <person name="Debuchy R."/>
            <person name="Gladieux P."/>
            <person name="Thoren M.H."/>
            <person name="Johannesson H."/>
        </authorList>
    </citation>
    <scope>NUCLEOTIDE SEQUENCE</scope>
    <source>
        <strain evidence="2">CBS 141.50</strain>
    </source>
</reference>
<dbReference type="RefSeq" id="XP_062632841.1">
    <property type="nucleotide sequence ID" value="XM_062782300.1"/>
</dbReference>
<evidence type="ECO:0000313" key="3">
    <source>
        <dbReference type="Proteomes" id="UP001302676"/>
    </source>
</evidence>
<comment type="caution">
    <text evidence="2">The sequence shown here is derived from an EMBL/GenBank/DDBJ whole genome shotgun (WGS) entry which is preliminary data.</text>
</comment>
<reference evidence="2" key="1">
    <citation type="journal article" date="2023" name="Mol. Phylogenet. Evol.">
        <title>Genome-scale phylogeny and comparative genomics of the fungal order Sordariales.</title>
        <authorList>
            <person name="Hensen N."/>
            <person name="Bonometti L."/>
            <person name="Westerberg I."/>
            <person name="Brannstrom I.O."/>
            <person name="Guillou S."/>
            <person name="Cros-Aarteil S."/>
            <person name="Calhoun S."/>
            <person name="Haridas S."/>
            <person name="Kuo A."/>
            <person name="Mondo S."/>
            <person name="Pangilinan J."/>
            <person name="Riley R."/>
            <person name="LaButti K."/>
            <person name="Andreopoulos B."/>
            <person name="Lipzen A."/>
            <person name="Chen C."/>
            <person name="Yan M."/>
            <person name="Daum C."/>
            <person name="Ng V."/>
            <person name="Clum A."/>
            <person name="Steindorff A."/>
            <person name="Ohm R.A."/>
            <person name="Martin F."/>
            <person name="Silar P."/>
            <person name="Natvig D.O."/>
            <person name="Lalanne C."/>
            <person name="Gautier V."/>
            <person name="Ament-Velasquez S.L."/>
            <person name="Kruys A."/>
            <person name="Hutchinson M.I."/>
            <person name="Powell A.J."/>
            <person name="Barry K."/>
            <person name="Miller A.N."/>
            <person name="Grigoriev I.V."/>
            <person name="Debuchy R."/>
            <person name="Gladieux P."/>
            <person name="Hiltunen Thoren M."/>
            <person name="Johannesson H."/>
        </authorList>
    </citation>
    <scope>NUCLEOTIDE SEQUENCE</scope>
    <source>
        <strain evidence="2">CBS 141.50</strain>
    </source>
</reference>
<sequence>MPLSDRDFCPAHRAHLTYLHDVRLEHIKASQWSVSPSASWDENVEAYNELQETIALRNMISELLYPENPNAGHWNAESGERDNRDRAGRIMGRWVLQRREARVAADSATNTAAGTAAMPSFPPAATSSAPPTCETTGTDPAVPEDVGRRSLRYYMTENLSIARSRETNPTKMFLWELLVNFDDIKELERRVARNRLMLGSGPGPVSVMEFFDPLDGDRLIGNAEEYVQPGRAHKTTEPEVDEFGDIIPPDSPPVVAPVRSPPTPPPAPPPPPTTGREFDDLLDERARSKKDLPPLPGLVEEPPKQEWRWVYGHLDWGSAEMDERTERLYGKW</sequence>
<evidence type="ECO:0000313" key="2">
    <source>
        <dbReference type="EMBL" id="KAK4139470.1"/>
    </source>
</evidence>
<dbReference type="Proteomes" id="UP001302676">
    <property type="component" value="Unassembled WGS sequence"/>
</dbReference>
<name>A0AAN6UVS4_9PEZI</name>